<protein>
    <submittedName>
        <fullName evidence="2">Uncharacterized protein</fullName>
    </submittedName>
</protein>
<name>A0A1C2I5S4_ACITH</name>
<evidence type="ECO:0000313" key="2">
    <source>
        <dbReference type="EMBL" id="OCX74730.1"/>
    </source>
</evidence>
<evidence type="ECO:0000256" key="1">
    <source>
        <dbReference type="SAM" id="MobiDB-lite"/>
    </source>
</evidence>
<accession>A0A1C2I5S4</accession>
<comment type="caution">
    <text evidence="2">The sequence shown here is derived from an EMBL/GenBank/DDBJ whole genome shotgun (WGS) entry which is preliminary data.</text>
</comment>
<evidence type="ECO:0000313" key="3">
    <source>
        <dbReference type="Proteomes" id="UP000095008"/>
    </source>
</evidence>
<dbReference type="EMBL" id="LWRY01000032">
    <property type="protein sequence ID" value="OCX74730.1"/>
    <property type="molecule type" value="Genomic_DNA"/>
</dbReference>
<reference evidence="2" key="1">
    <citation type="journal article" date="2016" name="Int. J. Mol. Sci.">
        <title>Comparative genomics of the extreme acidophile Acidithiobacillus thiooxidans reveals intraspecific divergence and niche adaptation.</title>
        <authorList>
            <person name="Zhang X."/>
            <person name="Feng X."/>
            <person name="Tao J."/>
            <person name="Ma L."/>
            <person name="Xiao Y."/>
            <person name="Liang Y."/>
            <person name="Liu X."/>
            <person name="Yin H."/>
        </authorList>
    </citation>
    <scope>NUCLEOTIDE SEQUENCE [LARGE SCALE GENOMIC DNA]</scope>
    <source>
        <strain evidence="2">DXS-W</strain>
    </source>
</reference>
<proteinExistence type="predicted"/>
<keyword evidence="3" id="KW-1185">Reference proteome</keyword>
<dbReference type="Proteomes" id="UP000095008">
    <property type="component" value="Unassembled WGS sequence"/>
</dbReference>
<sequence>MKDSSTLMPEHWQMDKSAPAEAFMDLQTERLWDDCCKASPEDPGALWYQRKNQPNMGEELG</sequence>
<feature type="region of interest" description="Disordered" evidence="1">
    <location>
        <begin position="40"/>
        <end position="61"/>
    </location>
</feature>
<dbReference type="AlphaFoldDB" id="A0A1C2I5S4"/>
<gene>
    <name evidence="2" type="ORF">A6M23_05015</name>
</gene>
<organism evidence="2 3">
    <name type="scientific">Acidithiobacillus thiooxidans</name>
    <name type="common">Thiobacillus thiooxidans</name>
    <dbReference type="NCBI Taxonomy" id="930"/>
    <lineage>
        <taxon>Bacteria</taxon>
        <taxon>Pseudomonadati</taxon>
        <taxon>Pseudomonadota</taxon>
        <taxon>Acidithiobacillia</taxon>
        <taxon>Acidithiobacillales</taxon>
        <taxon>Acidithiobacillaceae</taxon>
        <taxon>Acidithiobacillus</taxon>
    </lineage>
</organism>